<dbReference type="Pfam" id="PF02771">
    <property type="entry name" value="Acyl-CoA_dh_N"/>
    <property type="match status" value="1"/>
</dbReference>
<comment type="cofactor">
    <cofactor evidence="1">
        <name>FAD</name>
        <dbReference type="ChEBI" id="CHEBI:57692"/>
    </cofactor>
</comment>
<dbReference type="GO" id="GO:0020037">
    <property type="term" value="F:heme binding"/>
    <property type="evidence" value="ECO:0007669"/>
    <property type="project" value="InterPro"/>
</dbReference>
<dbReference type="GO" id="GO:0008270">
    <property type="term" value="F:zinc ion binding"/>
    <property type="evidence" value="ECO:0007669"/>
    <property type="project" value="UniProtKB-KW"/>
</dbReference>
<dbReference type="SMART" id="SM00154">
    <property type="entry name" value="ZnF_AN1"/>
    <property type="match status" value="1"/>
</dbReference>
<dbReference type="InterPro" id="IPR050741">
    <property type="entry name" value="Acyl-CoA_dehydrogenase"/>
</dbReference>
<dbReference type="InterPro" id="IPR029071">
    <property type="entry name" value="Ubiquitin-like_domsf"/>
</dbReference>
<keyword evidence="9" id="KW-0560">Oxidoreductase</keyword>
<accession>A0AAN6LX65</accession>
<dbReference type="InterPro" id="IPR000058">
    <property type="entry name" value="Znf_AN1"/>
</dbReference>
<dbReference type="InterPro" id="IPR036250">
    <property type="entry name" value="AcylCo_DH-like_C"/>
</dbReference>
<keyword evidence="17" id="KW-1185">Reference proteome</keyword>
<dbReference type="InterPro" id="IPR035896">
    <property type="entry name" value="AN1-like_Znf"/>
</dbReference>
<dbReference type="CDD" id="cd17039">
    <property type="entry name" value="Ubl_ubiquitin_like"/>
    <property type="match status" value="1"/>
</dbReference>
<reference evidence="16 17" key="1">
    <citation type="submission" date="2021-02" db="EMBL/GenBank/DDBJ databases">
        <title>Genome assembly of Pseudopithomyces chartarum.</title>
        <authorList>
            <person name="Jauregui R."/>
            <person name="Singh J."/>
            <person name="Voisey C."/>
        </authorList>
    </citation>
    <scope>NUCLEOTIDE SEQUENCE [LARGE SCALE GENOMIC DNA]</scope>
    <source>
        <strain evidence="16 17">AGR01</strain>
    </source>
</reference>
<feature type="domain" description="Ubiquitin-like" evidence="13">
    <location>
        <begin position="648"/>
        <end position="725"/>
    </location>
</feature>
<dbReference type="PROSITE" id="PS00191">
    <property type="entry name" value="CYTOCHROME_B5_1"/>
    <property type="match status" value="1"/>
</dbReference>
<dbReference type="InterPro" id="IPR009075">
    <property type="entry name" value="AcylCo_DH/oxidase_C"/>
</dbReference>
<dbReference type="GO" id="GO:0005737">
    <property type="term" value="C:cytoplasm"/>
    <property type="evidence" value="ECO:0007669"/>
    <property type="project" value="TreeGrafter"/>
</dbReference>
<dbReference type="GO" id="GO:0033539">
    <property type="term" value="P:fatty acid beta-oxidation using acyl-CoA dehydrogenase"/>
    <property type="evidence" value="ECO:0007669"/>
    <property type="project" value="TreeGrafter"/>
</dbReference>
<dbReference type="PANTHER" id="PTHR48083">
    <property type="entry name" value="MEDIUM-CHAIN SPECIFIC ACYL-COA DEHYDROGENASE, MITOCHONDRIAL-RELATED"/>
    <property type="match status" value="1"/>
</dbReference>
<keyword evidence="7" id="KW-0274">FAD</keyword>
<evidence type="ECO:0000256" key="7">
    <source>
        <dbReference type="ARBA" id="ARBA00022827"/>
    </source>
</evidence>
<dbReference type="InterPro" id="IPR000626">
    <property type="entry name" value="Ubiquitin-like_dom"/>
</dbReference>
<dbReference type="PROSITE" id="PS51039">
    <property type="entry name" value="ZF_AN1"/>
    <property type="match status" value="1"/>
</dbReference>
<dbReference type="EMBL" id="WVTA01000009">
    <property type="protein sequence ID" value="KAK3207344.1"/>
    <property type="molecule type" value="Genomic_DNA"/>
</dbReference>
<dbReference type="InterPro" id="IPR013786">
    <property type="entry name" value="AcylCoA_DH/ox_N"/>
</dbReference>
<evidence type="ECO:0000259" key="14">
    <source>
        <dbReference type="PROSITE" id="PS50255"/>
    </source>
</evidence>
<feature type="compositionally biased region" description="Low complexity" evidence="12">
    <location>
        <begin position="617"/>
        <end position="643"/>
    </location>
</feature>
<dbReference type="InterPro" id="IPR001199">
    <property type="entry name" value="Cyt_B5-like_heme/steroid-bd"/>
</dbReference>
<dbReference type="SUPFAM" id="SSF118310">
    <property type="entry name" value="AN1-like Zinc finger"/>
    <property type="match status" value="1"/>
</dbReference>
<dbReference type="SUPFAM" id="SSF54236">
    <property type="entry name" value="Ubiquitin-like"/>
    <property type="match status" value="1"/>
</dbReference>
<dbReference type="PROSITE" id="PS50053">
    <property type="entry name" value="UBIQUITIN_2"/>
    <property type="match status" value="1"/>
</dbReference>
<dbReference type="Pfam" id="PF00173">
    <property type="entry name" value="Cyt-b5"/>
    <property type="match status" value="1"/>
</dbReference>
<evidence type="ECO:0000256" key="11">
    <source>
        <dbReference type="PROSITE-ProRule" id="PRU00449"/>
    </source>
</evidence>
<dbReference type="InterPro" id="IPR018506">
    <property type="entry name" value="Cyt_B5_heme-BS"/>
</dbReference>
<dbReference type="Gene3D" id="1.20.140.10">
    <property type="entry name" value="Butyryl-CoA Dehydrogenase, subunit A, domain 3"/>
    <property type="match status" value="1"/>
</dbReference>
<dbReference type="PROSITE" id="PS50255">
    <property type="entry name" value="CYTOCHROME_B5_2"/>
    <property type="match status" value="1"/>
</dbReference>
<protein>
    <recommendedName>
        <fullName evidence="18">Acyl-CoA dehydrogenase</fullName>
    </recommendedName>
</protein>
<dbReference type="AlphaFoldDB" id="A0AAN6LX65"/>
<evidence type="ECO:0000256" key="12">
    <source>
        <dbReference type="SAM" id="MobiDB-lite"/>
    </source>
</evidence>
<gene>
    <name evidence="16" type="ORF">GRF29_103g728441</name>
</gene>
<evidence type="ECO:0000256" key="9">
    <source>
        <dbReference type="ARBA" id="ARBA00023002"/>
    </source>
</evidence>
<dbReference type="GO" id="GO:0003995">
    <property type="term" value="F:acyl-CoA dehydrogenase activity"/>
    <property type="evidence" value="ECO:0007669"/>
    <property type="project" value="InterPro"/>
</dbReference>
<dbReference type="PROSITE" id="PS00072">
    <property type="entry name" value="ACYL_COA_DH_1"/>
    <property type="match status" value="1"/>
</dbReference>
<organism evidence="16 17">
    <name type="scientific">Pseudopithomyces chartarum</name>
    <dbReference type="NCBI Taxonomy" id="1892770"/>
    <lineage>
        <taxon>Eukaryota</taxon>
        <taxon>Fungi</taxon>
        <taxon>Dikarya</taxon>
        <taxon>Ascomycota</taxon>
        <taxon>Pezizomycotina</taxon>
        <taxon>Dothideomycetes</taxon>
        <taxon>Pleosporomycetidae</taxon>
        <taxon>Pleosporales</taxon>
        <taxon>Massarineae</taxon>
        <taxon>Didymosphaeriaceae</taxon>
        <taxon>Pseudopithomyces</taxon>
    </lineage>
</organism>
<sequence length="797" mass="87741">MPHSTLTRDSVAAHNSADSLWCIIDHKVYDLTDFVDAHPGGSVVLEQVAGTDATAAFYNLHRQEVLTKYSDLCIGTLDGEKAEVIEPQAGDLSPVPYAEPLWLRPQFKSPYFKPSHHALREKVRQFVDKYVTPEAQEKERDGSYISQELIDRMAEQDMLAMRLGPGKHLHGKNLLGVVKGEEFDYLHDLVQAQEFVRANARGFQDGNMAGMMISLTAVLQWMPDTPFKQKVVQEVLSGKKKICLAITEAFAGSDVAGLRTTATKKPDGSYVIRGTKKWITNGMWCDYFVVGCKTEKGFSVLLVERSDAVETKLIKTSYSTAAGTAFVEFNDAVAPAHHLLGEEDKGFVVIMSNFNHERFMMACAVIRQSRSVVEECLKWCNQRIVFGKKLIEQPAMRQKLAKMISHVESNQAWLESIAFQMSHMSYAQQSKHLGGPIGLLKSHATRSAHEIADEAVNIFGGRGLTQSGMGRVVEMFHRTYKFDAILGGTEEILADLGVRQAMKGFPKAMLWRGEPRRDGAGPEHVDAVRASPPPALFIRRRRRPCVTSCSAFRPAFRPANTLQSTPAPERPPPPSSKPKPTSNLLGLTISVIVPPALNTITASRFPQRPRATPTPPSHTTTTTTTTTDMPRSNSVSSISSQASDAETMQIFVKNVSGTTTIPLSLPESTSISTLSTILALRHNLPASDLRLVHAGKHLSSPTSTLSSLQLPPNATLHMALPLRGGMPPKKIRCSFKECKDAAQRIVGDCGFCSGHFCGKHRLLEDHKCEGLEDCKKESHERNADKLNSERTVAIKGV</sequence>
<keyword evidence="6 11" id="KW-0863">Zinc-finger</keyword>
<dbReference type="SMART" id="SM01117">
    <property type="entry name" value="Cyt-b5"/>
    <property type="match status" value="1"/>
</dbReference>
<dbReference type="Gene3D" id="1.10.540.10">
    <property type="entry name" value="Acyl-CoA dehydrogenase/oxidase, N-terminal domain"/>
    <property type="match status" value="1"/>
</dbReference>
<dbReference type="InterPro" id="IPR036400">
    <property type="entry name" value="Cyt_B5-like_heme/steroid_sf"/>
</dbReference>
<keyword evidence="5" id="KW-0479">Metal-binding</keyword>
<dbReference type="SUPFAM" id="SSF55856">
    <property type="entry name" value="Cytochrome b5-like heme/steroid binding domain"/>
    <property type="match status" value="1"/>
</dbReference>
<evidence type="ECO:0008006" key="18">
    <source>
        <dbReference type="Google" id="ProtNLM"/>
    </source>
</evidence>
<dbReference type="Pfam" id="PF00240">
    <property type="entry name" value="ubiquitin"/>
    <property type="match status" value="1"/>
</dbReference>
<evidence type="ECO:0000313" key="16">
    <source>
        <dbReference type="EMBL" id="KAK3207344.1"/>
    </source>
</evidence>
<keyword evidence="10" id="KW-0408">Iron</keyword>
<dbReference type="InterPro" id="IPR006089">
    <property type="entry name" value="Acyl-CoA_DH_CS"/>
</dbReference>
<evidence type="ECO:0000256" key="2">
    <source>
        <dbReference type="ARBA" id="ARBA00009347"/>
    </source>
</evidence>
<feature type="domain" description="Cytochrome b5 heme-binding" evidence="14">
    <location>
        <begin position="3"/>
        <end position="78"/>
    </location>
</feature>
<feature type="domain" description="AN1-type" evidence="15">
    <location>
        <begin position="727"/>
        <end position="776"/>
    </location>
</feature>
<dbReference type="Pfam" id="PF01428">
    <property type="entry name" value="zf-AN1"/>
    <property type="match status" value="1"/>
</dbReference>
<dbReference type="Pfam" id="PF00441">
    <property type="entry name" value="Acyl-CoA_dh_1"/>
    <property type="match status" value="1"/>
</dbReference>
<comment type="caution">
    <text evidence="16">The sequence shown here is derived from an EMBL/GenBank/DDBJ whole genome shotgun (WGS) entry which is preliminary data.</text>
</comment>
<name>A0AAN6LX65_9PLEO</name>
<evidence type="ECO:0000256" key="1">
    <source>
        <dbReference type="ARBA" id="ARBA00001974"/>
    </source>
</evidence>
<evidence type="ECO:0000256" key="5">
    <source>
        <dbReference type="ARBA" id="ARBA00022723"/>
    </source>
</evidence>
<dbReference type="GO" id="GO:0050660">
    <property type="term" value="F:flavin adenine dinucleotide binding"/>
    <property type="evidence" value="ECO:0007669"/>
    <property type="project" value="InterPro"/>
</dbReference>
<feature type="region of interest" description="Disordered" evidence="12">
    <location>
        <begin position="556"/>
        <end position="583"/>
    </location>
</feature>
<dbReference type="Gene3D" id="4.10.1110.10">
    <property type="entry name" value="AN1-like Zinc finger"/>
    <property type="match status" value="1"/>
</dbReference>
<dbReference type="Gene3D" id="3.10.120.10">
    <property type="entry name" value="Cytochrome b5-like heme/steroid binding domain"/>
    <property type="match status" value="1"/>
</dbReference>
<dbReference type="InterPro" id="IPR006091">
    <property type="entry name" value="Acyl-CoA_Oxase/DH_mid-dom"/>
</dbReference>
<evidence type="ECO:0000256" key="10">
    <source>
        <dbReference type="ARBA" id="ARBA00023004"/>
    </source>
</evidence>
<dbReference type="InterPro" id="IPR037069">
    <property type="entry name" value="AcylCoA_DH/ox_N_sf"/>
</dbReference>
<feature type="region of interest" description="Disordered" evidence="12">
    <location>
        <begin position="600"/>
        <end position="643"/>
    </location>
</feature>
<feature type="compositionally biased region" description="Pro residues" evidence="12">
    <location>
        <begin position="568"/>
        <end position="577"/>
    </location>
</feature>
<dbReference type="Gene3D" id="3.10.20.90">
    <property type="entry name" value="Phosphatidylinositol 3-kinase Catalytic Subunit, Chain A, domain 1"/>
    <property type="match status" value="1"/>
</dbReference>
<dbReference type="Pfam" id="PF02770">
    <property type="entry name" value="Acyl-CoA_dh_M"/>
    <property type="match status" value="1"/>
</dbReference>
<dbReference type="PANTHER" id="PTHR48083:SF28">
    <property type="entry name" value="ACYL-COA DEHYDROGENASE FAMILY PROTEIN (AFU_ORTHOLOGUE AFUA_6G10880)-RELATED"/>
    <property type="match status" value="1"/>
</dbReference>
<dbReference type="InterPro" id="IPR046373">
    <property type="entry name" value="Acyl-CoA_Oxase/DH_mid-dom_sf"/>
</dbReference>
<evidence type="ECO:0000256" key="3">
    <source>
        <dbReference type="ARBA" id="ARBA00022617"/>
    </source>
</evidence>
<comment type="similarity">
    <text evidence="2">Belongs to the acyl-CoA dehydrogenase family.</text>
</comment>
<dbReference type="Proteomes" id="UP001280581">
    <property type="component" value="Unassembled WGS sequence"/>
</dbReference>
<keyword evidence="4" id="KW-0285">Flavoprotein</keyword>
<evidence type="ECO:0000259" key="15">
    <source>
        <dbReference type="PROSITE" id="PS51039"/>
    </source>
</evidence>
<keyword evidence="3" id="KW-0349">Heme</keyword>
<dbReference type="InterPro" id="IPR009100">
    <property type="entry name" value="AcylCoA_DH/oxidase_NM_dom_sf"/>
</dbReference>
<evidence type="ECO:0000256" key="6">
    <source>
        <dbReference type="ARBA" id="ARBA00022771"/>
    </source>
</evidence>
<evidence type="ECO:0000256" key="4">
    <source>
        <dbReference type="ARBA" id="ARBA00022630"/>
    </source>
</evidence>
<dbReference type="SUPFAM" id="SSF56645">
    <property type="entry name" value="Acyl-CoA dehydrogenase NM domain-like"/>
    <property type="match status" value="1"/>
</dbReference>
<dbReference type="Gene3D" id="2.40.110.10">
    <property type="entry name" value="Butyryl-CoA Dehydrogenase, subunit A, domain 2"/>
    <property type="match status" value="1"/>
</dbReference>
<evidence type="ECO:0000259" key="13">
    <source>
        <dbReference type="PROSITE" id="PS50053"/>
    </source>
</evidence>
<evidence type="ECO:0000313" key="17">
    <source>
        <dbReference type="Proteomes" id="UP001280581"/>
    </source>
</evidence>
<proteinExistence type="inferred from homology"/>
<keyword evidence="8" id="KW-0862">Zinc</keyword>
<evidence type="ECO:0000256" key="8">
    <source>
        <dbReference type="ARBA" id="ARBA00022833"/>
    </source>
</evidence>
<dbReference type="SUPFAM" id="SSF47203">
    <property type="entry name" value="Acyl-CoA dehydrogenase C-terminal domain-like"/>
    <property type="match status" value="1"/>
</dbReference>
<dbReference type="SMART" id="SM00213">
    <property type="entry name" value="UBQ"/>
    <property type="match status" value="1"/>
</dbReference>